<dbReference type="InterPro" id="IPR001128">
    <property type="entry name" value="Cyt_P450"/>
</dbReference>
<dbReference type="GO" id="GO:0006082">
    <property type="term" value="P:organic acid metabolic process"/>
    <property type="evidence" value="ECO:0007669"/>
    <property type="project" value="TreeGrafter"/>
</dbReference>
<dbReference type="InterPro" id="IPR002401">
    <property type="entry name" value="Cyt_P450_E_grp-I"/>
</dbReference>
<dbReference type="InterPro" id="IPR050182">
    <property type="entry name" value="Cytochrome_P450_fam2"/>
</dbReference>
<evidence type="ECO:0000313" key="6">
    <source>
        <dbReference type="EMBL" id="KAB7496545.1"/>
    </source>
</evidence>
<dbReference type="Pfam" id="PF00067">
    <property type="entry name" value="p450"/>
    <property type="match status" value="2"/>
</dbReference>
<dbReference type="GO" id="GO:0016712">
    <property type="term" value="F:oxidoreductase activity, acting on paired donors, with incorporation or reduction of molecular oxygen, reduced flavin or flavoprotein as one donor, and incorporation of one atom of oxygen"/>
    <property type="evidence" value="ECO:0007669"/>
    <property type="project" value="TreeGrafter"/>
</dbReference>
<name>A0A5N5SQX5_9CRUS</name>
<dbReference type="PRINTS" id="PR00385">
    <property type="entry name" value="P450"/>
</dbReference>
<gene>
    <name evidence="6" type="ORF">Anas_05868</name>
</gene>
<dbReference type="GO" id="GO:0005506">
    <property type="term" value="F:iron ion binding"/>
    <property type="evidence" value="ECO:0007669"/>
    <property type="project" value="InterPro"/>
</dbReference>
<dbReference type="Gene3D" id="1.10.630.10">
    <property type="entry name" value="Cytochrome P450"/>
    <property type="match status" value="1"/>
</dbReference>
<keyword evidence="7" id="KW-1185">Reference proteome</keyword>
<evidence type="ECO:0000256" key="2">
    <source>
        <dbReference type="ARBA" id="ARBA00022723"/>
    </source>
</evidence>
<evidence type="ECO:0000256" key="5">
    <source>
        <dbReference type="PIRSR" id="PIRSR602401-1"/>
    </source>
</evidence>
<protein>
    <submittedName>
        <fullName evidence="6">Cytochrome P450 2L1</fullName>
    </submittedName>
</protein>
<dbReference type="AlphaFoldDB" id="A0A5N5SQX5"/>
<evidence type="ECO:0000256" key="4">
    <source>
        <dbReference type="ARBA" id="ARBA00023033"/>
    </source>
</evidence>
<keyword evidence="5" id="KW-0349">Heme</keyword>
<evidence type="ECO:0000256" key="3">
    <source>
        <dbReference type="ARBA" id="ARBA00023004"/>
    </source>
</evidence>
<evidence type="ECO:0000313" key="7">
    <source>
        <dbReference type="Proteomes" id="UP000326759"/>
    </source>
</evidence>
<dbReference type="PANTHER" id="PTHR24300">
    <property type="entry name" value="CYTOCHROME P450 508A4-RELATED"/>
    <property type="match status" value="1"/>
</dbReference>
<dbReference type="InterPro" id="IPR036396">
    <property type="entry name" value="Cyt_P450_sf"/>
</dbReference>
<keyword evidence="2 5" id="KW-0479">Metal-binding</keyword>
<keyword evidence="4" id="KW-0560">Oxidoreductase</keyword>
<keyword evidence="3 5" id="KW-0408">Iron</keyword>
<sequence length="357" mass="41736">MGKSKIEGLMMREIEDLVEDFKSLTNEPSNLPFSINIAALNIIWQLVASHRYDFGDKVVEDFMKRMNEFQEKFLLLILPDFFPILEYIMPESLINYLVGRKKICDYCQEFGTHIQHFIDEHLKTLDPNCPRDLIDEYLIELKEKKSDEFSHFSMSDLIRTTFDLFFAGNDTTSNMTRWILTYMAKFPEIQEKIQSEIDKVVPRDTLPGLQHRNELAYLDAMINEVQRHASMISLGNRSIVYGGLSHKDPTYFKDPDKFDPSRFLDENGKFISTCDGFQAFGMGTRSFHYSCQGILYRKRQCLGEQFARMELFLISASLLQNFTFGPPEGEEISLEAERLPNVRVPLKKQKYLIKYRK</sequence>
<dbReference type="SUPFAM" id="SSF48264">
    <property type="entry name" value="Cytochrome P450"/>
    <property type="match status" value="1"/>
</dbReference>
<dbReference type="GO" id="GO:0005737">
    <property type="term" value="C:cytoplasm"/>
    <property type="evidence" value="ECO:0007669"/>
    <property type="project" value="TreeGrafter"/>
</dbReference>
<feature type="binding site" description="axial binding residue" evidence="5">
    <location>
        <position position="301"/>
    </location>
    <ligand>
        <name>heme</name>
        <dbReference type="ChEBI" id="CHEBI:30413"/>
    </ligand>
    <ligandPart>
        <name>Fe</name>
        <dbReference type="ChEBI" id="CHEBI:18248"/>
    </ligandPart>
</feature>
<dbReference type="PRINTS" id="PR00463">
    <property type="entry name" value="EP450I"/>
</dbReference>
<dbReference type="PANTHER" id="PTHR24300:SF375">
    <property type="entry name" value="CYTOCHROME P450 FAMILY"/>
    <property type="match status" value="1"/>
</dbReference>
<dbReference type="Proteomes" id="UP000326759">
    <property type="component" value="Unassembled WGS sequence"/>
</dbReference>
<evidence type="ECO:0000256" key="1">
    <source>
        <dbReference type="ARBA" id="ARBA00010617"/>
    </source>
</evidence>
<dbReference type="OrthoDB" id="3934656at2759"/>
<dbReference type="GO" id="GO:0006805">
    <property type="term" value="P:xenobiotic metabolic process"/>
    <property type="evidence" value="ECO:0007669"/>
    <property type="project" value="TreeGrafter"/>
</dbReference>
<comment type="cofactor">
    <cofactor evidence="5">
        <name>heme</name>
        <dbReference type="ChEBI" id="CHEBI:30413"/>
    </cofactor>
</comment>
<reference evidence="6 7" key="1">
    <citation type="journal article" date="2019" name="PLoS Biol.">
        <title>Sex chromosomes control vertical transmission of feminizing Wolbachia symbionts in an isopod.</title>
        <authorList>
            <person name="Becking T."/>
            <person name="Chebbi M.A."/>
            <person name="Giraud I."/>
            <person name="Moumen B."/>
            <person name="Laverre T."/>
            <person name="Caubet Y."/>
            <person name="Peccoud J."/>
            <person name="Gilbert C."/>
            <person name="Cordaux R."/>
        </authorList>
    </citation>
    <scope>NUCLEOTIDE SEQUENCE [LARGE SCALE GENOMIC DNA]</scope>
    <source>
        <strain evidence="6">ANa2</strain>
        <tissue evidence="6">Whole body excluding digestive tract and cuticle</tissue>
    </source>
</reference>
<organism evidence="6 7">
    <name type="scientific">Armadillidium nasatum</name>
    <dbReference type="NCBI Taxonomy" id="96803"/>
    <lineage>
        <taxon>Eukaryota</taxon>
        <taxon>Metazoa</taxon>
        <taxon>Ecdysozoa</taxon>
        <taxon>Arthropoda</taxon>
        <taxon>Crustacea</taxon>
        <taxon>Multicrustacea</taxon>
        <taxon>Malacostraca</taxon>
        <taxon>Eumalacostraca</taxon>
        <taxon>Peracarida</taxon>
        <taxon>Isopoda</taxon>
        <taxon>Oniscidea</taxon>
        <taxon>Crinocheta</taxon>
        <taxon>Armadillidiidae</taxon>
        <taxon>Armadillidium</taxon>
    </lineage>
</organism>
<keyword evidence="4" id="KW-0503">Monooxygenase</keyword>
<proteinExistence type="inferred from homology"/>
<dbReference type="GO" id="GO:0020037">
    <property type="term" value="F:heme binding"/>
    <property type="evidence" value="ECO:0007669"/>
    <property type="project" value="InterPro"/>
</dbReference>
<accession>A0A5N5SQX5</accession>
<dbReference type="EMBL" id="SEYY01021263">
    <property type="protein sequence ID" value="KAB7496545.1"/>
    <property type="molecule type" value="Genomic_DNA"/>
</dbReference>
<comment type="similarity">
    <text evidence="1">Belongs to the cytochrome P450 family.</text>
</comment>
<comment type="caution">
    <text evidence="6">The sequence shown here is derived from an EMBL/GenBank/DDBJ whole genome shotgun (WGS) entry which is preliminary data.</text>
</comment>